<reference evidence="1" key="1">
    <citation type="submission" date="2009-07" db="EMBL/GenBank/DDBJ databases">
        <authorList>
            <person name="Weinstock G."/>
            <person name="Sodergren E."/>
            <person name="Clifton S."/>
            <person name="Fulton L."/>
            <person name="Fulton B."/>
            <person name="Courtney L."/>
            <person name="Fronick C."/>
            <person name="Harrison M."/>
            <person name="Strong C."/>
            <person name="Farmer C."/>
            <person name="Delahaunty K."/>
            <person name="Markovic C."/>
            <person name="Hall O."/>
            <person name="Minx P."/>
            <person name="Tomlinson C."/>
            <person name="Mitreva M."/>
            <person name="Nelson J."/>
            <person name="Hou S."/>
            <person name="Wollam A."/>
            <person name="Pepin K.H."/>
            <person name="Johnson M."/>
            <person name="Bhonagiri V."/>
            <person name="Nash W.E."/>
            <person name="Warren W."/>
            <person name="Chinwalla A."/>
            <person name="Mardis E.R."/>
            <person name="Wilson R.K."/>
        </authorList>
    </citation>
    <scope>NUCLEOTIDE SEQUENCE [LARGE SCALE GENOMIC DNA]</scope>
    <source>
        <strain evidence="1">DSM 14469</strain>
    </source>
</reference>
<evidence type="ECO:0000313" key="1">
    <source>
        <dbReference type="EMBL" id="EET60436.1"/>
    </source>
</evidence>
<gene>
    <name evidence="1" type="ORF">BRYFOR_07632</name>
</gene>
<dbReference type="EMBL" id="ACCL02000011">
    <property type="protein sequence ID" value="EET60436.1"/>
    <property type="molecule type" value="Genomic_DNA"/>
</dbReference>
<evidence type="ECO:0000313" key="2">
    <source>
        <dbReference type="Proteomes" id="UP000005561"/>
    </source>
</evidence>
<name>C6LG72_9FIRM</name>
<sequence>MANFEIPAHLEFVEELRKFETTDPAHADLFNAVVQVLLNNEVYLLRAMQSGGSGSKVLVGPEDTILGNGDTLFIVDGMPGVFRAASFSNMSFGDTPPAGAQYWAGTEAGGGASGAAEAGSIINGRLAVSQEQDAPEGTVFLAKL</sequence>
<protein>
    <submittedName>
        <fullName evidence="1">Uncharacterized protein</fullName>
    </submittedName>
</protein>
<dbReference type="Proteomes" id="UP000005561">
    <property type="component" value="Unassembled WGS sequence"/>
</dbReference>
<organism evidence="1 2">
    <name type="scientific">Marvinbryantia formatexigens DSM 14469</name>
    <dbReference type="NCBI Taxonomy" id="478749"/>
    <lineage>
        <taxon>Bacteria</taxon>
        <taxon>Bacillati</taxon>
        <taxon>Bacillota</taxon>
        <taxon>Clostridia</taxon>
        <taxon>Lachnospirales</taxon>
        <taxon>Lachnospiraceae</taxon>
        <taxon>Marvinbryantia</taxon>
    </lineage>
</organism>
<accession>C6LG72</accession>
<dbReference type="AlphaFoldDB" id="C6LG72"/>
<keyword evidence="2" id="KW-1185">Reference proteome</keyword>
<dbReference type="STRING" id="168384.SAMN05660368_03763"/>
<dbReference type="OrthoDB" id="2022131at2"/>
<dbReference type="RefSeq" id="WP_006862417.1">
    <property type="nucleotide sequence ID" value="NZ_ACCL02000011.1"/>
</dbReference>
<proteinExistence type="predicted"/>
<comment type="caution">
    <text evidence="1">The sequence shown here is derived from an EMBL/GenBank/DDBJ whole genome shotgun (WGS) entry which is preliminary data.</text>
</comment>